<proteinExistence type="predicted"/>
<gene>
    <name evidence="1" type="ORF">PGABG01_1358200</name>
</gene>
<reference evidence="1" key="1">
    <citation type="submission" date="2016-09" db="EMBL/GenBank/DDBJ databases">
        <authorList>
            <consortium name="Pathogen Informatics"/>
            <person name="Sun Q."/>
            <person name="Inoue M."/>
        </authorList>
    </citation>
    <scope>NUCLEOTIDE SEQUENCE</scope>
</reference>
<evidence type="ECO:0000313" key="2">
    <source>
        <dbReference type="Proteomes" id="UP000831156"/>
    </source>
</evidence>
<dbReference type="EMBL" id="LT969436">
    <property type="protein sequence ID" value="SOV18177.1"/>
    <property type="molecule type" value="Genomic_DNA"/>
</dbReference>
<protein>
    <submittedName>
        <fullName evidence="1">Uncharacterized protein</fullName>
    </submittedName>
</protein>
<organism evidence="1 2">
    <name type="scientific">Plasmodium gaboni</name>
    <dbReference type="NCBI Taxonomy" id="647221"/>
    <lineage>
        <taxon>Eukaryota</taxon>
        <taxon>Sar</taxon>
        <taxon>Alveolata</taxon>
        <taxon>Apicomplexa</taxon>
        <taxon>Aconoidasida</taxon>
        <taxon>Haemosporida</taxon>
        <taxon>Plasmodiidae</taxon>
        <taxon>Plasmodium</taxon>
        <taxon>Plasmodium (Laverania)</taxon>
    </lineage>
</organism>
<evidence type="ECO:0000313" key="1">
    <source>
        <dbReference type="EMBL" id="SOV18177.1"/>
    </source>
</evidence>
<dbReference type="Proteomes" id="UP000831156">
    <property type="component" value="Chromosome 13"/>
</dbReference>
<keyword evidence="2" id="KW-1185">Reference proteome</keyword>
<sequence>MNEQNIKNNNCEINDEETNEINDENVIGICIKNILESTFEKNLHYENFLVTKNIELNNFIKENNISDDNLKVLDTMDDGDIPYNKIYNEDILNIKKKNDDDIISEDINYTNEFKNYNTNNSNIYSFNNNESKEINKKKRERKRKRNYLNINDYNFDYDYEDFVESSNELILKTQNDIENNYETSKLINMDDDIIKNLIMPPVVPFNDMFKKFNKEISDIYIKNKNNNIEDLNIFLAPQLLCLEEKENTLINENNYINSNYDSFILKKLKIIDDTENNNFSNQNKDLQKLFMYLMSWYFSGFYSGKMSVLKELYRE</sequence>
<accession>A0ABY1UTF4</accession>
<name>A0ABY1UTF4_9APIC</name>